<feature type="non-terminal residue" evidence="1">
    <location>
        <position position="1"/>
    </location>
</feature>
<sequence length="29" mass="3412">VETENASDMPEHTKVMARIRQSRYAQSYI</sequence>
<protein>
    <submittedName>
        <fullName evidence="1">Ribokinase</fullName>
    </submittedName>
</protein>
<organism evidence="1">
    <name type="scientific">Salmonella enterica I</name>
    <dbReference type="NCBI Taxonomy" id="59201"/>
    <lineage>
        <taxon>Bacteria</taxon>
        <taxon>Pseudomonadati</taxon>
        <taxon>Pseudomonadota</taxon>
        <taxon>Gammaproteobacteria</taxon>
        <taxon>Enterobacterales</taxon>
        <taxon>Enterobacteriaceae</taxon>
        <taxon>Salmonella</taxon>
    </lineage>
</organism>
<accession>A0A5Y3M7U7</accession>
<dbReference type="GO" id="GO:0016301">
    <property type="term" value="F:kinase activity"/>
    <property type="evidence" value="ECO:0007669"/>
    <property type="project" value="UniProtKB-KW"/>
</dbReference>
<dbReference type="EMBL" id="AAIURM010000084">
    <property type="protein sequence ID" value="ECI2867498.1"/>
    <property type="molecule type" value="Genomic_DNA"/>
</dbReference>
<evidence type="ECO:0000313" key="1">
    <source>
        <dbReference type="EMBL" id="ECI2867498.1"/>
    </source>
</evidence>
<keyword evidence="1" id="KW-0808">Transferase</keyword>
<comment type="caution">
    <text evidence="1">The sequence shown here is derived from an EMBL/GenBank/DDBJ whole genome shotgun (WGS) entry which is preliminary data.</text>
</comment>
<dbReference type="AlphaFoldDB" id="A0A5Y3M7U7"/>
<gene>
    <name evidence="1" type="ORF">CQE41_25830</name>
</gene>
<dbReference type="Proteomes" id="UP000839636">
    <property type="component" value="Unassembled WGS sequence"/>
</dbReference>
<proteinExistence type="predicted"/>
<keyword evidence="1" id="KW-0418">Kinase</keyword>
<reference evidence="1" key="1">
    <citation type="submission" date="2018-08" db="EMBL/GenBank/DDBJ databases">
        <authorList>
            <person name="Ashton P.M."/>
            <person name="Dallman T."/>
            <person name="Nair S."/>
            <person name="De Pinna E."/>
            <person name="Peters T."/>
            <person name="Grant K."/>
        </authorList>
    </citation>
    <scope>NUCLEOTIDE SEQUENCE [LARGE SCALE GENOMIC DNA]</scope>
    <source>
        <strain evidence="1">193386</strain>
    </source>
</reference>
<name>A0A5Y3M7U7_SALET</name>